<evidence type="ECO:0000256" key="2">
    <source>
        <dbReference type="ARBA" id="ARBA00007079"/>
    </source>
</evidence>
<evidence type="ECO:0000313" key="12">
    <source>
        <dbReference type="Proteomes" id="UP000822688"/>
    </source>
</evidence>
<evidence type="ECO:0000256" key="1">
    <source>
        <dbReference type="ARBA" id="ARBA00004141"/>
    </source>
</evidence>
<proteinExistence type="inferred from homology"/>
<evidence type="ECO:0000256" key="3">
    <source>
        <dbReference type="ARBA" id="ARBA00022448"/>
    </source>
</evidence>
<feature type="transmembrane region" description="Helical" evidence="10">
    <location>
        <begin position="150"/>
        <end position="169"/>
    </location>
</feature>
<feature type="region of interest" description="Disordered" evidence="9">
    <location>
        <begin position="434"/>
        <end position="456"/>
    </location>
</feature>
<keyword evidence="5 10" id="KW-1133">Transmembrane helix</keyword>
<gene>
    <name evidence="11" type="ORF">KC19_1G040400</name>
</gene>
<dbReference type="InterPro" id="IPR020966">
    <property type="entry name" value="ALMT"/>
</dbReference>
<evidence type="ECO:0000256" key="8">
    <source>
        <dbReference type="ARBA" id="ARBA00023303"/>
    </source>
</evidence>
<dbReference type="GO" id="GO:0016020">
    <property type="term" value="C:membrane"/>
    <property type="evidence" value="ECO:0007669"/>
    <property type="project" value="UniProtKB-SubCell"/>
</dbReference>
<comment type="similarity">
    <text evidence="2">Belongs to the aromatic acid exporter (TC 2.A.85) family.</text>
</comment>
<keyword evidence="8" id="KW-0407">Ion channel</keyword>
<evidence type="ECO:0000256" key="10">
    <source>
        <dbReference type="SAM" id="Phobius"/>
    </source>
</evidence>
<accession>A0A8T0J276</accession>
<organism evidence="11 12">
    <name type="scientific">Ceratodon purpureus</name>
    <name type="common">Fire moss</name>
    <name type="synonym">Dicranum purpureum</name>
    <dbReference type="NCBI Taxonomy" id="3225"/>
    <lineage>
        <taxon>Eukaryota</taxon>
        <taxon>Viridiplantae</taxon>
        <taxon>Streptophyta</taxon>
        <taxon>Embryophyta</taxon>
        <taxon>Bryophyta</taxon>
        <taxon>Bryophytina</taxon>
        <taxon>Bryopsida</taxon>
        <taxon>Dicranidae</taxon>
        <taxon>Pseudoditrichales</taxon>
        <taxon>Ditrichaceae</taxon>
        <taxon>Ceratodon</taxon>
    </lineage>
</organism>
<evidence type="ECO:0000256" key="4">
    <source>
        <dbReference type="ARBA" id="ARBA00022692"/>
    </source>
</evidence>
<evidence type="ECO:0000256" key="7">
    <source>
        <dbReference type="ARBA" id="ARBA00023136"/>
    </source>
</evidence>
<protein>
    <submittedName>
        <fullName evidence="11">Uncharacterized protein</fullName>
    </submittedName>
</protein>
<keyword evidence="12" id="KW-1185">Reference proteome</keyword>
<dbReference type="PANTHER" id="PTHR31086">
    <property type="entry name" value="ALUMINUM-ACTIVATED MALATE TRANSPORTER 10"/>
    <property type="match status" value="1"/>
</dbReference>
<dbReference type="AlphaFoldDB" id="A0A8T0J276"/>
<reference evidence="11" key="1">
    <citation type="submission" date="2020-06" db="EMBL/GenBank/DDBJ databases">
        <title>WGS assembly of Ceratodon purpureus strain R40.</title>
        <authorList>
            <person name="Carey S.B."/>
            <person name="Jenkins J."/>
            <person name="Shu S."/>
            <person name="Lovell J.T."/>
            <person name="Sreedasyam A."/>
            <person name="Maumus F."/>
            <person name="Tiley G.P."/>
            <person name="Fernandez-Pozo N."/>
            <person name="Barry K."/>
            <person name="Chen C."/>
            <person name="Wang M."/>
            <person name="Lipzen A."/>
            <person name="Daum C."/>
            <person name="Saski C.A."/>
            <person name="Payton A.C."/>
            <person name="Mcbreen J.C."/>
            <person name="Conrad R.E."/>
            <person name="Kollar L.M."/>
            <person name="Olsson S."/>
            <person name="Huttunen S."/>
            <person name="Landis J.B."/>
            <person name="Wickett N.J."/>
            <person name="Johnson M.G."/>
            <person name="Rensing S.A."/>
            <person name="Grimwood J."/>
            <person name="Schmutz J."/>
            <person name="Mcdaniel S.F."/>
        </authorList>
    </citation>
    <scope>NUCLEOTIDE SEQUENCE</scope>
    <source>
        <strain evidence="11">R40</strain>
    </source>
</reference>
<keyword evidence="3" id="KW-0813">Transport</keyword>
<keyword evidence="7 10" id="KW-0472">Membrane</keyword>
<comment type="caution">
    <text evidence="11">The sequence shown here is derived from an EMBL/GenBank/DDBJ whole genome shotgun (WGS) entry which is preliminary data.</text>
</comment>
<dbReference type="GO" id="GO:0034220">
    <property type="term" value="P:monoatomic ion transmembrane transport"/>
    <property type="evidence" value="ECO:0007669"/>
    <property type="project" value="UniProtKB-KW"/>
</dbReference>
<dbReference type="Proteomes" id="UP000822688">
    <property type="component" value="Chromosome 1"/>
</dbReference>
<keyword evidence="6" id="KW-0406">Ion transport</keyword>
<evidence type="ECO:0000256" key="5">
    <source>
        <dbReference type="ARBA" id="ARBA00022989"/>
    </source>
</evidence>
<dbReference type="Pfam" id="PF11744">
    <property type="entry name" value="ALMT"/>
    <property type="match status" value="1"/>
</dbReference>
<feature type="compositionally biased region" description="Basic and acidic residues" evidence="9">
    <location>
        <begin position="436"/>
        <end position="448"/>
    </location>
</feature>
<evidence type="ECO:0000256" key="6">
    <source>
        <dbReference type="ARBA" id="ARBA00023065"/>
    </source>
</evidence>
<feature type="transmembrane region" description="Helical" evidence="10">
    <location>
        <begin position="200"/>
        <end position="216"/>
    </location>
</feature>
<sequence>MSDWLPAICNVNNAPLLEQASQYEEERDSVLRQLRDGKQGLLGAAASQTGLSYARMRTLQLMKKTQQQSLADGSWIYRRVMQLRRFSMQTLPVALPVKAGLAAVIASLLAFAPGFMSIFNKNTAWAVVTVDIVMETNVGLTFSKGLNRTLGTLMAALLALLVDVLGNYMGSYETYFLVFCTFLGGAIPTMFKFRRPFSDRWNYAVVMAMITFHLLILTQSDEKIKLPLLRLALIAIGFVIASLVNVLFLPNFAGANINDLLATNFIRAGNVIERCVLEYCHGTVLQQHPEAHNHAANDDLHSCFHEIMQTDSEVDKLLGAARFEPPHGKFFMGYPWYLYGDLTENLRFAYYDIVALDNSLRAEIQSPMHLRTMFQTELMALGKECAEVFRSLGKSLLMMKKHELHIILERADEVAMLLQHKIAKQSDMLLQLSSQCRDESPHDHDHSGHAQTGRTDVTETTLPELHPEMAEENGQNVGKKLPDCKAAKFLERKGSIAYHWECTVQRLAALSLLKFASLLIEIAAKSKHVVSIIDELGVKARFDEASPGEMKPSKEFVSAFASL</sequence>
<name>A0A8T0J276_CERPU</name>
<evidence type="ECO:0000256" key="9">
    <source>
        <dbReference type="SAM" id="MobiDB-lite"/>
    </source>
</evidence>
<comment type="subcellular location">
    <subcellularLocation>
        <location evidence="1">Membrane</location>
        <topology evidence="1">Multi-pass membrane protein</topology>
    </subcellularLocation>
</comment>
<feature type="transmembrane region" description="Helical" evidence="10">
    <location>
        <begin position="91"/>
        <end position="112"/>
    </location>
</feature>
<keyword evidence="4 10" id="KW-0812">Transmembrane</keyword>
<dbReference type="GO" id="GO:0015743">
    <property type="term" value="P:malate transport"/>
    <property type="evidence" value="ECO:0007669"/>
    <property type="project" value="InterPro"/>
</dbReference>
<feature type="transmembrane region" description="Helical" evidence="10">
    <location>
        <begin position="228"/>
        <end position="249"/>
    </location>
</feature>
<dbReference type="EMBL" id="CM026421">
    <property type="protein sequence ID" value="KAG0589695.1"/>
    <property type="molecule type" value="Genomic_DNA"/>
</dbReference>
<feature type="transmembrane region" description="Helical" evidence="10">
    <location>
        <begin position="175"/>
        <end position="193"/>
    </location>
</feature>
<evidence type="ECO:0000313" key="11">
    <source>
        <dbReference type="EMBL" id="KAG0589695.1"/>
    </source>
</evidence>